<dbReference type="GeneID" id="39869169"/>
<keyword evidence="3" id="KW-1185">Reference proteome</keyword>
<feature type="compositionally biased region" description="Basic and acidic residues" evidence="1">
    <location>
        <begin position="353"/>
        <end position="369"/>
    </location>
</feature>
<proteinExistence type="predicted"/>
<feature type="region of interest" description="Disordered" evidence="1">
    <location>
        <begin position="344"/>
        <end position="393"/>
    </location>
</feature>
<protein>
    <recommendedName>
        <fullName evidence="4">DNA polymerase delta subunit 3</fullName>
    </recommendedName>
</protein>
<dbReference type="OrthoDB" id="381955at2759"/>
<dbReference type="OMA" id="HSITIIW"/>
<feature type="compositionally biased region" description="Basic and acidic residues" evidence="1">
    <location>
        <begin position="260"/>
        <end position="278"/>
    </location>
</feature>
<sequence>MQSANNISNIEELLFFFDTLINDGYVVTIFFIKHVLKLSSKLSQKLIQYYFEKRRNELHATYMVEGYQEDRTEYICAIKNERDILKVHKQGNFNVKIYSVQSNKNKSDLSVLWKQELNEISKLLEKKDFKSQKEIPRNCKFTYVYIYRSFSTELDKEKVYNNELQSNAINSTSQIKKEVRNDAQNDDKQIAQGNISEIEGITKVNVLNEKIYKKEINCIKYKRSDKNNNDIDIIRAHNNEICCYYDNKKEGEIQDSNEQDVEKDKHNTLNTHDDENNEWKSFSPHKRQGNNTKDDDMNNLKEKISTSKKTKTNNDIYPFKVKRENVVSGSVYNKEKQAIYEENVNSSNVPKINHSERNTPLKNSLDKKETGKRKKAPSEQADEEKVKETLVETSENSKKAMLFESDSNENNDERKTVKEDEVAMNVLKRVKLGKGTELFYENGYLVTLDKEIPTNEIYSKPDIDKCKENVKESSPYRNKSPRALQQTLLT</sequence>
<feature type="compositionally biased region" description="Basic and acidic residues" evidence="1">
    <location>
        <begin position="383"/>
        <end position="393"/>
    </location>
</feature>
<gene>
    <name evidence="2" type="primary">PmUG01_10016900</name>
    <name evidence="2" type="ORF">PMUG01_10016900</name>
</gene>
<dbReference type="KEGG" id="pmal:PMUG01_10016900"/>
<evidence type="ECO:0000256" key="1">
    <source>
        <dbReference type="SAM" id="MobiDB-lite"/>
    </source>
</evidence>
<dbReference type="EMBL" id="LT594631">
    <property type="protein sequence ID" value="SCN44637.1"/>
    <property type="molecule type" value="Genomic_DNA"/>
</dbReference>
<dbReference type="Proteomes" id="UP000219813">
    <property type="component" value="Chromosome 10"/>
</dbReference>
<reference evidence="2 3" key="1">
    <citation type="submission" date="2016-06" db="EMBL/GenBank/DDBJ databases">
        <authorList>
            <consortium name="Pathogen Informatics"/>
        </authorList>
    </citation>
    <scope>NUCLEOTIDE SEQUENCE [LARGE SCALE GENOMIC DNA]</scope>
</reference>
<dbReference type="VEuPathDB" id="PlasmoDB:PmUG01_10016900"/>
<name>A0A1D3RHK4_PLAMA</name>
<evidence type="ECO:0008006" key="4">
    <source>
        <dbReference type="Google" id="ProtNLM"/>
    </source>
</evidence>
<dbReference type="RefSeq" id="XP_028861945.1">
    <property type="nucleotide sequence ID" value="XM_029005347.1"/>
</dbReference>
<feature type="region of interest" description="Disordered" evidence="1">
    <location>
        <begin position="255"/>
        <end position="309"/>
    </location>
</feature>
<feature type="compositionally biased region" description="Basic and acidic residues" evidence="1">
    <location>
        <begin position="292"/>
        <end position="305"/>
    </location>
</feature>
<evidence type="ECO:0000313" key="3">
    <source>
        <dbReference type="Proteomes" id="UP000219813"/>
    </source>
</evidence>
<organism evidence="2 3">
    <name type="scientific">Plasmodium malariae</name>
    <dbReference type="NCBI Taxonomy" id="5858"/>
    <lineage>
        <taxon>Eukaryota</taxon>
        <taxon>Sar</taxon>
        <taxon>Alveolata</taxon>
        <taxon>Apicomplexa</taxon>
        <taxon>Aconoidasida</taxon>
        <taxon>Haemosporida</taxon>
        <taxon>Plasmodiidae</taxon>
        <taxon>Plasmodium</taxon>
        <taxon>Plasmodium (Plasmodium)</taxon>
    </lineage>
</organism>
<feature type="region of interest" description="Disordered" evidence="1">
    <location>
        <begin position="470"/>
        <end position="490"/>
    </location>
</feature>
<dbReference type="AlphaFoldDB" id="A0A1D3RHK4"/>
<evidence type="ECO:0000313" key="2">
    <source>
        <dbReference type="EMBL" id="SCN44637.1"/>
    </source>
</evidence>
<accession>A0A1D3RHK4</accession>